<comment type="caution">
    <text evidence="2">The sequence shown here is derived from an EMBL/GenBank/DDBJ whole genome shotgun (WGS) entry which is preliminary data.</text>
</comment>
<evidence type="ECO:0000313" key="3">
    <source>
        <dbReference type="Proteomes" id="UP000702425"/>
    </source>
</evidence>
<evidence type="ECO:0000256" key="1">
    <source>
        <dbReference type="SAM" id="Phobius"/>
    </source>
</evidence>
<protein>
    <submittedName>
        <fullName evidence="2">Uncharacterized protein</fullName>
    </submittedName>
</protein>
<name>A0ABX2CZ25_9CYAN</name>
<gene>
    <name evidence="2" type="ORF">E5S67_03384</name>
</gene>
<keyword evidence="3" id="KW-1185">Reference proteome</keyword>
<keyword evidence="1" id="KW-1133">Transmembrane helix</keyword>
<evidence type="ECO:0000313" key="2">
    <source>
        <dbReference type="EMBL" id="NQE35649.1"/>
    </source>
</evidence>
<accession>A0ABX2CZ25</accession>
<keyword evidence="1" id="KW-0472">Membrane</keyword>
<reference evidence="2 3" key="1">
    <citation type="journal article" date="2020" name="Sci. Rep.">
        <title>A novel cyanobacterial geosmin producer, revising GeoA distribution and dispersion patterns in Bacteria.</title>
        <authorList>
            <person name="Churro C."/>
            <person name="Semedo-Aguiar A.P."/>
            <person name="Silva A.D."/>
            <person name="Pereira-Leal J.B."/>
            <person name="Leite R.B."/>
        </authorList>
    </citation>
    <scope>NUCLEOTIDE SEQUENCE [LARGE SCALE GENOMIC DNA]</scope>
    <source>
        <strain evidence="2 3">IPMA8</strain>
    </source>
</reference>
<dbReference type="Proteomes" id="UP000702425">
    <property type="component" value="Unassembled WGS sequence"/>
</dbReference>
<keyword evidence="1" id="KW-0812">Transmembrane</keyword>
<dbReference type="EMBL" id="SRRZ01000060">
    <property type="protein sequence ID" value="NQE35649.1"/>
    <property type="molecule type" value="Genomic_DNA"/>
</dbReference>
<sequence length="58" mass="6878">MGCYYFWKANQLNMLSLVYFFYLFLLYLITPGSAVYQINTADLVVQVTVLTQQIWLCR</sequence>
<proteinExistence type="predicted"/>
<feature type="transmembrane region" description="Helical" evidence="1">
    <location>
        <begin position="12"/>
        <end position="30"/>
    </location>
</feature>
<organism evidence="2 3">
    <name type="scientific">Microcoleus asticus IPMA8</name>
    <dbReference type="NCBI Taxonomy" id="2563858"/>
    <lineage>
        <taxon>Bacteria</taxon>
        <taxon>Bacillati</taxon>
        <taxon>Cyanobacteriota</taxon>
        <taxon>Cyanophyceae</taxon>
        <taxon>Oscillatoriophycideae</taxon>
        <taxon>Oscillatoriales</taxon>
        <taxon>Microcoleaceae</taxon>
        <taxon>Microcoleus</taxon>
        <taxon>Microcoleus asticus</taxon>
    </lineage>
</organism>